<evidence type="ECO:0000256" key="1">
    <source>
        <dbReference type="SAM" id="MobiDB-lite"/>
    </source>
</evidence>
<keyword evidence="4" id="KW-1185">Reference proteome</keyword>
<reference evidence="3 4" key="1">
    <citation type="submission" date="2023-06" db="EMBL/GenBank/DDBJ databases">
        <title>Comparative genomics of Bacillaceae isolates and their secondary metabolite potential.</title>
        <authorList>
            <person name="Song L."/>
            <person name="Nielsen L.J."/>
            <person name="Mohite O."/>
            <person name="Xu X."/>
            <person name="Weber T."/>
            <person name="Kovacs A.T."/>
        </authorList>
    </citation>
    <scope>NUCLEOTIDE SEQUENCE [LARGE SCALE GENOMIC DNA]</scope>
    <source>
        <strain evidence="3 4">DX2.1</strain>
    </source>
</reference>
<feature type="signal peptide" evidence="2">
    <location>
        <begin position="1"/>
        <end position="19"/>
    </location>
</feature>
<sequence>MLKKLLLFVLMSLCVVALSACKGDEEKLKATTGEQKIDAEKMDEDKKVAEEEKRKQEEQQRVEEEKRKQEEQQRAEEEKRKQEEQQRVEEEKRKQEEQQRVEEEKRKQEEQQRAEEEKRKQEEQQRIEVEKRKQEEQKAQQQQSMQQAKTQKQEKTTQATGGKPTRSQISVGSHVVIQLDNDYSKTVSGVVKDILTNSETHTYGIKVRLQDGQIGRVQSVN</sequence>
<feature type="chain" id="PRO_5045801675" evidence="2">
    <location>
        <begin position="20"/>
        <end position="221"/>
    </location>
</feature>
<organism evidence="3 4">
    <name type="scientific">Bacillus hominis</name>
    <dbReference type="NCBI Taxonomy" id="2817478"/>
    <lineage>
        <taxon>Bacteria</taxon>
        <taxon>Bacillati</taxon>
        <taxon>Bacillota</taxon>
        <taxon>Bacilli</taxon>
        <taxon>Bacillales</taxon>
        <taxon>Bacillaceae</taxon>
        <taxon>Bacillus</taxon>
        <taxon>Bacillus cereus group</taxon>
    </lineage>
</organism>
<dbReference type="PANTHER" id="PTHR40069:SF1">
    <property type="entry name" value="YWBE PROTEIN"/>
    <property type="match status" value="1"/>
</dbReference>
<feature type="region of interest" description="Disordered" evidence="1">
    <location>
        <begin position="24"/>
        <end position="171"/>
    </location>
</feature>
<dbReference type="PROSITE" id="PS51257">
    <property type="entry name" value="PROKAR_LIPOPROTEIN"/>
    <property type="match status" value="1"/>
</dbReference>
<evidence type="ECO:0000313" key="3">
    <source>
        <dbReference type="EMBL" id="MDM5439414.1"/>
    </source>
</evidence>
<evidence type="ECO:0000256" key="2">
    <source>
        <dbReference type="SAM" id="SignalP"/>
    </source>
</evidence>
<feature type="compositionally biased region" description="Basic and acidic residues" evidence="1">
    <location>
        <begin position="24"/>
        <end position="138"/>
    </location>
</feature>
<gene>
    <name evidence="3" type="ORF">QUG02_15075</name>
</gene>
<dbReference type="Proteomes" id="UP001224139">
    <property type="component" value="Unassembled WGS sequence"/>
</dbReference>
<proteinExistence type="predicted"/>
<dbReference type="EMBL" id="JAUCFG010000002">
    <property type="protein sequence ID" value="MDM5439414.1"/>
    <property type="molecule type" value="Genomic_DNA"/>
</dbReference>
<name>A0ABT7R907_9BACI</name>
<accession>A0ABT7R907</accession>
<protein>
    <submittedName>
        <fullName evidence="3">YwbE family protein</fullName>
    </submittedName>
</protein>
<dbReference type="InterPro" id="IPR019240">
    <property type="entry name" value="DUF2196"/>
</dbReference>
<dbReference type="Pfam" id="PF09962">
    <property type="entry name" value="DUF2196"/>
    <property type="match status" value="1"/>
</dbReference>
<feature type="compositionally biased region" description="Low complexity" evidence="1">
    <location>
        <begin position="139"/>
        <end position="163"/>
    </location>
</feature>
<dbReference type="RefSeq" id="WP_289359620.1">
    <property type="nucleotide sequence ID" value="NZ_JAUCFG010000002.1"/>
</dbReference>
<evidence type="ECO:0000313" key="4">
    <source>
        <dbReference type="Proteomes" id="UP001224139"/>
    </source>
</evidence>
<comment type="caution">
    <text evidence="3">The sequence shown here is derived from an EMBL/GenBank/DDBJ whole genome shotgun (WGS) entry which is preliminary data.</text>
</comment>
<keyword evidence="2" id="KW-0732">Signal</keyword>
<dbReference type="PANTHER" id="PTHR40069">
    <property type="entry name" value="YWBE PROTEIN"/>
    <property type="match status" value="1"/>
</dbReference>
<dbReference type="NCBIfam" id="TIGR03833">
    <property type="entry name" value="YwbE family protein"/>
    <property type="match status" value="1"/>
</dbReference>